<accession>W2TLJ8</accession>
<organism evidence="2 3">
    <name type="scientific">Necator americanus</name>
    <name type="common">Human hookworm</name>
    <dbReference type="NCBI Taxonomy" id="51031"/>
    <lineage>
        <taxon>Eukaryota</taxon>
        <taxon>Metazoa</taxon>
        <taxon>Ecdysozoa</taxon>
        <taxon>Nematoda</taxon>
        <taxon>Chromadorea</taxon>
        <taxon>Rhabditida</taxon>
        <taxon>Rhabditina</taxon>
        <taxon>Rhabditomorpha</taxon>
        <taxon>Strongyloidea</taxon>
        <taxon>Ancylostomatidae</taxon>
        <taxon>Bunostominae</taxon>
        <taxon>Necator</taxon>
    </lineage>
</organism>
<dbReference type="EMBL" id="KI658454">
    <property type="protein sequence ID" value="ETN82504.1"/>
    <property type="molecule type" value="Genomic_DNA"/>
</dbReference>
<dbReference type="AlphaFoldDB" id="W2TLJ8"/>
<sequence>MICARPTPAGLLRRKASSKPTMGLEIFSINNKVIVDMEGKMRDSNARLYIGGLVMLVYLLIGAIVFVR</sequence>
<dbReference type="OrthoDB" id="297496at2759"/>
<proteinExistence type="predicted"/>
<feature type="transmembrane region" description="Helical" evidence="1">
    <location>
        <begin position="46"/>
        <end position="67"/>
    </location>
</feature>
<keyword evidence="1" id="KW-0472">Membrane</keyword>
<keyword evidence="1" id="KW-1133">Transmembrane helix</keyword>
<protein>
    <submittedName>
        <fullName evidence="2">Uncharacterized protein</fullName>
    </submittedName>
</protein>
<keyword evidence="1" id="KW-0812">Transmembrane</keyword>
<evidence type="ECO:0000256" key="1">
    <source>
        <dbReference type="SAM" id="Phobius"/>
    </source>
</evidence>
<evidence type="ECO:0000313" key="2">
    <source>
        <dbReference type="EMBL" id="ETN82504.1"/>
    </source>
</evidence>
<dbReference type="KEGG" id="nai:NECAME_17694"/>
<gene>
    <name evidence="2" type="ORF">NECAME_17694</name>
</gene>
<keyword evidence="3" id="KW-1185">Reference proteome</keyword>
<dbReference type="Proteomes" id="UP000053676">
    <property type="component" value="Unassembled WGS sequence"/>
</dbReference>
<evidence type="ECO:0000313" key="3">
    <source>
        <dbReference type="Proteomes" id="UP000053676"/>
    </source>
</evidence>
<reference evidence="3" key="1">
    <citation type="journal article" date="2014" name="Nat. Genet.">
        <title>Genome of the human hookworm Necator americanus.</title>
        <authorList>
            <person name="Tang Y.T."/>
            <person name="Gao X."/>
            <person name="Rosa B.A."/>
            <person name="Abubucker S."/>
            <person name="Hallsworth-Pepin K."/>
            <person name="Martin J."/>
            <person name="Tyagi R."/>
            <person name="Heizer E."/>
            <person name="Zhang X."/>
            <person name="Bhonagiri-Palsikar V."/>
            <person name="Minx P."/>
            <person name="Warren W.C."/>
            <person name="Wang Q."/>
            <person name="Zhan B."/>
            <person name="Hotez P.J."/>
            <person name="Sternberg P.W."/>
            <person name="Dougall A."/>
            <person name="Gaze S.T."/>
            <person name="Mulvenna J."/>
            <person name="Sotillo J."/>
            <person name="Ranganathan S."/>
            <person name="Rabelo E.M."/>
            <person name="Wilson R.K."/>
            <person name="Felgner P.L."/>
            <person name="Bethony J."/>
            <person name="Hawdon J.M."/>
            <person name="Gasser R.B."/>
            <person name="Loukas A."/>
            <person name="Mitreva M."/>
        </authorList>
    </citation>
    <scope>NUCLEOTIDE SEQUENCE [LARGE SCALE GENOMIC DNA]</scope>
</reference>
<name>W2TLJ8_NECAM</name>